<evidence type="ECO:0000313" key="1">
    <source>
        <dbReference type="EMBL" id="BAZ86877.1"/>
    </source>
</evidence>
<accession>A0A1Z4V5V6</accession>
<protein>
    <recommendedName>
        <fullName evidence="3">Transcriptional regulator</fullName>
    </recommendedName>
</protein>
<evidence type="ECO:0008006" key="3">
    <source>
        <dbReference type="Google" id="ProtNLM"/>
    </source>
</evidence>
<dbReference type="KEGG" id="dcm:NIES806_30940"/>
<keyword evidence="2" id="KW-1185">Reference proteome</keyword>
<sequence length="143" mass="16090">MQNMTKTTGKMTLTFDSEVYSKLLSQSQPRVIKTEEENDRLLAVVEDLLSRSRLTAEENALLELLVRLIEDFESQHYQLNISTPRSRILHLLEARDLEIGDLVSVLGSSELVSQVINGEVGVTREQAEILGEFFHVDGSLFVG</sequence>
<proteinExistence type="predicted"/>
<gene>
    <name evidence="1" type="ORF">NIES806_30940</name>
</gene>
<reference evidence="1 2" key="1">
    <citation type="submission" date="2017-06" db="EMBL/GenBank/DDBJ databases">
        <title>Genome sequencing of cyanobaciteial culture collection at National Institute for Environmental Studies (NIES).</title>
        <authorList>
            <person name="Hirose Y."/>
            <person name="Shimura Y."/>
            <person name="Fujisawa T."/>
            <person name="Nakamura Y."/>
            <person name="Kawachi M."/>
        </authorList>
    </citation>
    <scope>NUCLEOTIDE SEQUENCE [LARGE SCALE GENOMIC DNA]</scope>
    <source>
        <strain evidence="1 2">NIES-806</strain>
    </source>
</reference>
<dbReference type="AlphaFoldDB" id="A0A1Z4V5V6"/>
<name>A0A1Z4V5V6_9CYAN</name>
<organism evidence="1 2">
    <name type="scientific">Dolichospermum compactum NIES-806</name>
    <dbReference type="NCBI Taxonomy" id="1973481"/>
    <lineage>
        <taxon>Bacteria</taxon>
        <taxon>Bacillati</taxon>
        <taxon>Cyanobacteriota</taxon>
        <taxon>Cyanophyceae</taxon>
        <taxon>Nostocales</taxon>
        <taxon>Aphanizomenonaceae</taxon>
        <taxon>Dolichospermum</taxon>
        <taxon>Dolichospermum compactum</taxon>
    </lineage>
</organism>
<dbReference type="EMBL" id="AP018316">
    <property type="protein sequence ID" value="BAZ86877.1"/>
    <property type="molecule type" value="Genomic_DNA"/>
</dbReference>
<dbReference type="Proteomes" id="UP000218702">
    <property type="component" value="Chromosome"/>
</dbReference>
<evidence type="ECO:0000313" key="2">
    <source>
        <dbReference type="Proteomes" id="UP000218702"/>
    </source>
</evidence>